<keyword evidence="7" id="KW-0067">ATP-binding</keyword>
<proteinExistence type="predicted"/>
<dbReference type="PANTHER" id="PTHR22749">
    <property type="entry name" value="RIBOFLAVIN KINASE/FMN ADENYLYLTRANSFERASE"/>
    <property type="match status" value="1"/>
</dbReference>
<keyword evidence="5" id="KW-0808">Transferase</keyword>
<dbReference type="EMBL" id="JADAQX010000465">
    <property type="protein sequence ID" value="KAF8820140.1"/>
    <property type="molecule type" value="Genomic_DNA"/>
</dbReference>
<evidence type="ECO:0000256" key="6">
    <source>
        <dbReference type="ARBA" id="ARBA00022741"/>
    </source>
</evidence>
<dbReference type="GO" id="GO:0016301">
    <property type="term" value="F:kinase activity"/>
    <property type="evidence" value="ECO:0007669"/>
    <property type="project" value="UniProtKB-KW"/>
</dbReference>
<evidence type="ECO:0000256" key="1">
    <source>
        <dbReference type="ARBA" id="ARBA00005201"/>
    </source>
</evidence>
<dbReference type="PANTHER" id="PTHR22749:SF6">
    <property type="entry name" value="RIBOFLAVIN KINASE"/>
    <property type="match status" value="1"/>
</dbReference>
<evidence type="ECO:0000256" key="7">
    <source>
        <dbReference type="ARBA" id="ARBA00022840"/>
    </source>
</evidence>
<dbReference type="Gene3D" id="2.40.30.30">
    <property type="entry name" value="Riboflavin kinase-like"/>
    <property type="match status" value="1"/>
</dbReference>
<dbReference type="InterPro" id="IPR023468">
    <property type="entry name" value="Riboflavin_kinase"/>
</dbReference>
<dbReference type="InterPro" id="IPR023465">
    <property type="entry name" value="Riboflavin_kinase_dom_sf"/>
</dbReference>
<evidence type="ECO:0000256" key="4">
    <source>
        <dbReference type="ARBA" id="ARBA00022643"/>
    </source>
</evidence>
<evidence type="ECO:0000313" key="9">
    <source>
        <dbReference type="EMBL" id="KAF8820140.1"/>
    </source>
</evidence>
<evidence type="ECO:0000259" key="8">
    <source>
        <dbReference type="SMART" id="SM00904"/>
    </source>
</evidence>
<keyword evidence="10" id="KW-1185">Reference proteome</keyword>
<gene>
    <name evidence="9" type="ORF">IE077_003515</name>
</gene>
<feature type="domain" description="Riboflavin kinase" evidence="8">
    <location>
        <begin position="411"/>
        <end position="550"/>
    </location>
</feature>
<dbReference type="InterPro" id="IPR015865">
    <property type="entry name" value="Riboflavin_kinase_bac/euk"/>
</dbReference>
<comment type="caution">
    <text evidence="9">The sequence shown here is derived from an EMBL/GenBank/DDBJ whole genome shotgun (WGS) entry which is preliminary data.</text>
</comment>
<comment type="pathway">
    <text evidence="1">Cofactor biosynthesis; FMN biosynthesis; FMN from riboflavin (ATP route): step 1/1.</text>
</comment>
<keyword evidence="3" id="KW-0285">Flavoprotein</keyword>
<name>A0ABQ7J848_9APIC</name>
<keyword evidence="6" id="KW-0547">Nucleotide-binding</keyword>
<sequence length="562" mass="63547">MTQQIIALVEVDRLLFDVHSVAISLLQSLLPSSWKPMHVKNAIFDSITVDLLSIFHVVYRFLYTNFPATSLEYALTATNQNDPTASIDSVSPLDLSLTCIKNNNINTFPVEDEATEEWTKSLPYYGKITGDFVNQTANSSFRLLSKSNSTTTERKTTSGNAIIDEEKSFETKLVDGQTNLFCEECHSQYNEKSIAFQTDKFDEALTNLSLEAQHIFLKFKEVFPHIVNISKPKVGAVRFCNNLRRKQAKILLLSANFSAMHSLLHMHKDLFDDSFILKDIGMPLSDYLTPIELEHALIISSTVPFAERMLHYGAKKFLQKQASHALEGKKQSFLPPFSSSTRNNTDALSLLLTFSITETMLLDSVEELDWPMPLLGDAFNEPISYPSKVKPSLTMTFPCSWDLWAWRFSLRLETPFIIEGKIVPGFGRGSTLLGIPTANVESLGSISPFHLPGVYYGYAGITNKDDSSFLIKKDIRMHKMVMSMGYNPFFENTVLSIEPHIFYSFPEEILGKFIRIKVIGLLRCESDFIRLGHLIQAIQWDCEIAKEVTENVEISTISNDDF</sequence>
<keyword evidence="4" id="KW-0288">FMN</keyword>
<dbReference type="Proteomes" id="UP000823046">
    <property type="component" value="Unassembled WGS sequence"/>
</dbReference>
<protein>
    <recommendedName>
        <fullName evidence="2">riboflavin kinase</fullName>
        <ecNumber evidence="2">2.7.1.26</ecNumber>
    </recommendedName>
</protein>
<organism evidence="9 10">
    <name type="scientific">Cardiosporidium cionae</name>
    <dbReference type="NCBI Taxonomy" id="476202"/>
    <lineage>
        <taxon>Eukaryota</taxon>
        <taxon>Sar</taxon>
        <taxon>Alveolata</taxon>
        <taxon>Apicomplexa</taxon>
        <taxon>Aconoidasida</taxon>
        <taxon>Nephromycida</taxon>
        <taxon>Cardiosporidium</taxon>
    </lineage>
</organism>
<accession>A0ABQ7J848</accession>
<reference evidence="9 10" key="1">
    <citation type="journal article" date="2020" name="bioRxiv">
        <title>Metabolic contributions of an alphaproteobacterial endosymbiont in the apicomplexan Cardiosporidium cionae.</title>
        <authorList>
            <person name="Hunter E.S."/>
            <person name="Paight C.J."/>
            <person name="Lane C.E."/>
        </authorList>
    </citation>
    <scope>NUCLEOTIDE SEQUENCE [LARGE SCALE GENOMIC DNA]</scope>
    <source>
        <strain evidence="9">ESH_2018</strain>
    </source>
</reference>
<dbReference type="EC" id="2.7.1.26" evidence="2"/>
<keyword evidence="9" id="KW-0418">Kinase</keyword>
<evidence type="ECO:0000256" key="2">
    <source>
        <dbReference type="ARBA" id="ARBA00012105"/>
    </source>
</evidence>
<evidence type="ECO:0000313" key="10">
    <source>
        <dbReference type="Proteomes" id="UP000823046"/>
    </source>
</evidence>
<evidence type="ECO:0000256" key="5">
    <source>
        <dbReference type="ARBA" id="ARBA00022679"/>
    </source>
</evidence>
<dbReference type="SUPFAM" id="SSF82114">
    <property type="entry name" value="Riboflavin kinase-like"/>
    <property type="match status" value="1"/>
</dbReference>
<dbReference type="Pfam" id="PF01687">
    <property type="entry name" value="Flavokinase"/>
    <property type="match status" value="1"/>
</dbReference>
<dbReference type="SMART" id="SM00904">
    <property type="entry name" value="Flavokinase"/>
    <property type="match status" value="1"/>
</dbReference>
<evidence type="ECO:0000256" key="3">
    <source>
        <dbReference type="ARBA" id="ARBA00022630"/>
    </source>
</evidence>